<proteinExistence type="inferred from homology"/>
<dbReference type="InterPro" id="IPR018978">
    <property type="entry name" value="SDO1/SBDS_central"/>
</dbReference>
<dbReference type="Pfam" id="PF01172">
    <property type="entry name" value="SBDS_N"/>
    <property type="match status" value="1"/>
</dbReference>
<gene>
    <name evidence="5" type="ORF">B1B_09930</name>
</gene>
<reference evidence="5" key="1">
    <citation type="submission" date="2013-08" db="EMBL/GenBank/DDBJ databases">
        <authorList>
            <person name="Mendez C."/>
            <person name="Richter M."/>
            <person name="Ferrer M."/>
            <person name="Sanchez J."/>
        </authorList>
    </citation>
    <scope>NUCLEOTIDE SEQUENCE</scope>
</reference>
<feature type="domain" description="Ribosome maturation protein SDO1/SBDS central" evidence="3">
    <location>
        <begin position="48"/>
        <end position="108"/>
    </location>
</feature>
<dbReference type="Gene3D" id="3.30.1250.10">
    <property type="entry name" value="Ribosome maturation protein SBDS, N-terminal domain"/>
    <property type="match status" value="1"/>
</dbReference>
<dbReference type="InterPro" id="IPR002140">
    <property type="entry name" value="Sdo1/SBDS"/>
</dbReference>
<feature type="domain" description="Ribosome maturation protein SDO1/SBDS C-terminal" evidence="4">
    <location>
        <begin position="111"/>
        <end position="177"/>
    </location>
</feature>
<evidence type="ECO:0000259" key="2">
    <source>
        <dbReference type="Pfam" id="PF01172"/>
    </source>
</evidence>
<feature type="domain" description="Ribosome maturation protein SDO1/SBDS N-terminal" evidence="2">
    <location>
        <begin position="1"/>
        <end position="39"/>
    </location>
</feature>
<dbReference type="Gene3D" id="1.10.10.900">
    <property type="entry name" value="SBDS protein C-terminal domain, subdomain 1"/>
    <property type="match status" value="1"/>
</dbReference>
<dbReference type="InterPro" id="IPR019783">
    <property type="entry name" value="SDO1/SBDS_N"/>
</dbReference>
<comment type="similarity">
    <text evidence="1">Belongs to the SDO1/SBDS family.</text>
</comment>
<dbReference type="Pfam" id="PF09377">
    <property type="entry name" value="SBDS_domain_II"/>
    <property type="match status" value="1"/>
</dbReference>
<evidence type="ECO:0000259" key="3">
    <source>
        <dbReference type="Pfam" id="PF09377"/>
    </source>
</evidence>
<accession>T1AAX9</accession>
<sequence length="178" mass="20045">KGEKVSDEHLQRTFHTLDLTEIATQIIQKGDVQVTTEQRHQLQAVKLRQIVTTIARNAMNPQTGAPHPPTRIEAAMTEARFHVDPFKPVDQQVQEVLAKLRPILPIRFDTVRVKIRLRAQDYPRTIGDLKAQGKLLEENWLSDGSWSGILEIPAGVQSDLYARLNARTKGTAETALVK</sequence>
<comment type="caution">
    <text evidence="5">The sequence shown here is derived from an EMBL/GenBank/DDBJ whole genome shotgun (WGS) entry which is preliminary data.</text>
</comment>
<reference evidence="5" key="2">
    <citation type="journal article" date="2014" name="ISME J.">
        <title>Microbial stratification in low pH oxic and suboxic macroscopic growths along an acid mine drainage.</title>
        <authorList>
            <person name="Mendez-Garcia C."/>
            <person name="Mesa V."/>
            <person name="Sprenger R.R."/>
            <person name="Richter M."/>
            <person name="Diez M.S."/>
            <person name="Solano J."/>
            <person name="Bargiela R."/>
            <person name="Golyshina O.V."/>
            <person name="Manteca A."/>
            <person name="Ramos J.L."/>
            <person name="Gallego J.R."/>
            <person name="Llorente I."/>
            <person name="Martins Dos Santos V.A."/>
            <person name="Jensen O.N."/>
            <person name="Pelaez A.I."/>
            <person name="Sanchez J."/>
            <person name="Ferrer M."/>
        </authorList>
    </citation>
    <scope>NUCLEOTIDE SEQUENCE</scope>
</reference>
<dbReference type="GO" id="GO:0042256">
    <property type="term" value="P:cytosolic ribosome assembly"/>
    <property type="evidence" value="ECO:0007669"/>
    <property type="project" value="InterPro"/>
</dbReference>
<feature type="non-terminal residue" evidence="5">
    <location>
        <position position="1"/>
    </location>
</feature>
<protein>
    <submittedName>
        <fullName evidence="5">RNA-associated protein</fullName>
    </submittedName>
</protein>
<dbReference type="InterPro" id="IPR036786">
    <property type="entry name" value="Ribosome_mat_SBDS_N_sf"/>
</dbReference>
<dbReference type="InterPro" id="IPR039100">
    <property type="entry name" value="Sdo1/SBDS-like"/>
</dbReference>
<dbReference type="PANTHER" id="PTHR10927:SF4">
    <property type="entry name" value="RIBOSOME MATURATION PROTEIN SDO1 HOMOLOG"/>
    <property type="match status" value="1"/>
</dbReference>
<dbReference type="PANTHER" id="PTHR10927">
    <property type="entry name" value="RIBOSOME MATURATION PROTEIN SBDS"/>
    <property type="match status" value="1"/>
</dbReference>
<evidence type="ECO:0000256" key="1">
    <source>
        <dbReference type="ARBA" id="ARBA00007433"/>
    </source>
</evidence>
<name>T1AAX9_9ZZZZ</name>
<dbReference type="AlphaFoldDB" id="T1AAX9"/>
<dbReference type="InterPro" id="IPR035647">
    <property type="entry name" value="EFG_III/V"/>
</dbReference>
<dbReference type="SUPFAM" id="SSF54980">
    <property type="entry name" value="EF-G C-terminal domain-like"/>
    <property type="match status" value="1"/>
</dbReference>
<evidence type="ECO:0000259" key="4">
    <source>
        <dbReference type="Pfam" id="PF20268"/>
    </source>
</evidence>
<organism evidence="5">
    <name type="scientific">mine drainage metagenome</name>
    <dbReference type="NCBI Taxonomy" id="410659"/>
    <lineage>
        <taxon>unclassified sequences</taxon>
        <taxon>metagenomes</taxon>
        <taxon>ecological metagenomes</taxon>
    </lineage>
</organism>
<dbReference type="NCBIfam" id="TIGR00291">
    <property type="entry name" value="RNA_SBDS"/>
    <property type="match status" value="1"/>
</dbReference>
<dbReference type="InterPro" id="IPR037188">
    <property type="entry name" value="Sdo1/SBDS_central_sf"/>
</dbReference>
<dbReference type="InterPro" id="IPR046928">
    <property type="entry name" value="SDO1/SBDS_C"/>
</dbReference>
<dbReference type="Pfam" id="PF20268">
    <property type="entry name" value="SBDS_C"/>
    <property type="match status" value="1"/>
</dbReference>
<dbReference type="Gene3D" id="3.30.70.240">
    <property type="match status" value="1"/>
</dbReference>
<evidence type="ECO:0000313" key="5">
    <source>
        <dbReference type="EMBL" id="EQD53948.1"/>
    </source>
</evidence>
<dbReference type="SUPFAM" id="SSF109728">
    <property type="entry name" value="Hypothetical protein AF0491, middle domain"/>
    <property type="match status" value="1"/>
</dbReference>
<dbReference type="EMBL" id="AUZY01006566">
    <property type="protein sequence ID" value="EQD53948.1"/>
    <property type="molecule type" value="Genomic_DNA"/>
</dbReference>